<dbReference type="PROSITE" id="PS00854">
    <property type="entry name" value="PROTEASOME_BETA_1"/>
    <property type="match status" value="1"/>
</dbReference>
<accession>A0A9P3H1B6</accession>
<evidence type="ECO:0000256" key="1">
    <source>
        <dbReference type="ARBA" id="ARBA00022490"/>
    </source>
</evidence>
<organism evidence="5 6">
    <name type="scientific">Entomortierella parvispora</name>
    <dbReference type="NCBI Taxonomy" id="205924"/>
    <lineage>
        <taxon>Eukaryota</taxon>
        <taxon>Fungi</taxon>
        <taxon>Fungi incertae sedis</taxon>
        <taxon>Mucoromycota</taxon>
        <taxon>Mortierellomycotina</taxon>
        <taxon>Mortierellomycetes</taxon>
        <taxon>Mortierellales</taxon>
        <taxon>Mortierellaceae</taxon>
        <taxon>Entomortierella</taxon>
    </lineage>
</organism>
<protein>
    <recommendedName>
        <fullName evidence="4">Proteasome subunit beta</fullName>
    </recommendedName>
</protein>
<reference evidence="5" key="1">
    <citation type="submission" date="2021-11" db="EMBL/GenBank/DDBJ databases">
        <authorList>
            <person name="Herlambang A."/>
            <person name="Guo Y."/>
            <person name="Takashima Y."/>
            <person name="Nishizawa T."/>
        </authorList>
    </citation>
    <scope>NUCLEOTIDE SEQUENCE</scope>
    <source>
        <strain evidence="5">E1425</strain>
    </source>
</reference>
<keyword evidence="2 4" id="KW-0647">Proteasome</keyword>
<dbReference type="PROSITE" id="PS51476">
    <property type="entry name" value="PROTEASOME_BETA_2"/>
    <property type="match status" value="1"/>
</dbReference>
<dbReference type="EMBL" id="BQFW01000001">
    <property type="protein sequence ID" value="GJJ68281.1"/>
    <property type="molecule type" value="Genomic_DNA"/>
</dbReference>
<dbReference type="PANTHER" id="PTHR32194">
    <property type="entry name" value="METALLOPROTEASE TLDD"/>
    <property type="match status" value="1"/>
</dbReference>
<dbReference type="InterPro" id="IPR016050">
    <property type="entry name" value="Proteasome_bsu_CS"/>
</dbReference>
<reference evidence="5" key="2">
    <citation type="journal article" date="2022" name="Microbiol. Resour. Announc.">
        <title>Whole-Genome Sequence of Entomortierella parvispora E1425, a Mucoromycotan Fungus Associated with Burkholderiaceae-Related Endosymbiotic Bacteria.</title>
        <authorList>
            <person name="Herlambang A."/>
            <person name="Guo Y."/>
            <person name="Takashima Y."/>
            <person name="Narisawa K."/>
            <person name="Ohta H."/>
            <person name="Nishizawa T."/>
        </authorList>
    </citation>
    <scope>NUCLEOTIDE SEQUENCE</scope>
    <source>
        <strain evidence="5">E1425</strain>
    </source>
</reference>
<evidence type="ECO:0000256" key="4">
    <source>
        <dbReference type="PIRNR" id="PIRNR001213"/>
    </source>
</evidence>
<gene>
    <name evidence="5" type="ORF">EMPS_00627</name>
</gene>
<proteinExistence type="inferred from homology"/>
<dbReference type="PIRSF" id="PIRSF001213">
    <property type="entry name" value="Psome_endopept_beta"/>
    <property type="match status" value="1"/>
</dbReference>
<keyword evidence="3 4" id="KW-0539">Nucleus</keyword>
<name>A0A9P3H1B6_9FUNG</name>
<dbReference type="CDD" id="cd03760">
    <property type="entry name" value="proteasome_beta_type_4"/>
    <property type="match status" value="1"/>
</dbReference>
<dbReference type="InterPro" id="IPR029055">
    <property type="entry name" value="Ntn_hydrolases_N"/>
</dbReference>
<evidence type="ECO:0000256" key="3">
    <source>
        <dbReference type="ARBA" id="ARBA00023242"/>
    </source>
</evidence>
<dbReference type="GO" id="GO:0019774">
    <property type="term" value="C:proteasome core complex, beta-subunit complex"/>
    <property type="evidence" value="ECO:0007669"/>
    <property type="project" value="UniProtKB-UniRule"/>
</dbReference>
<dbReference type="SUPFAM" id="SSF56235">
    <property type="entry name" value="N-terminal nucleophile aminohydrolases (Ntn hydrolases)"/>
    <property type="match status" value="1"/>
</dbReference>
<dbReference type="GO" id="GO:0005634">
    <property type="term" value="C:nucleus"/>
    <property type="evidence" value="ECO:0007669"/>
    <property type="project" value="UniProtKB-SubCell"/>
</dbReference>
<sequence>MDHFPTNWGNPRSEDVDNYNTYPVASHIGTVPHSVRQIAGFGHTNGHPTSHTQQPVVTGTSVLGIKFKGGVMMAADNLASYGSLARFRDVERLHQVADFTVLGASGDMSDFQYVKHLLDSQMIKEYNADDGHTLATPNIYEYLWRVMYNRRSKMNPLWNTFVLGGFHKGEGFLGAIDLKGTPYQSASIATGFGSHLAQPILRKEIELRGGEENITQEQAVEILKKCMKVLWYRDARSMNKFQLASITEAGVTISAPMSVETEWAFAEKIRGYGA</sequence>
<comment type="similarity">
    <text evidence="4">Belongs to the peptidase T1B family.</text>
</comment>
<dbReference type="Pfam" id="PF00227">
    <property type="entry name" value="Proteasome"/>
    <property type="match status" value="1"/>
</dbReference>
<keyword evidence="1 4" id="KW-0963">Cytoplasm</keyword>
<dbReference type="InterPro" id="IPR001353">
    <property type="entry name" value="Proteasome_sua/b"/>
</dbReference>
<keyword evidence="6" id="KW-1185">Reference proteome</keyword>
<dbReference type="AlphaFoldDB" id="A0A9P3H1B6"/>
<dbReference type="FunFam" id="3.60.20.10:FF:000014">
    <property type="entry name" value="Proteasome subunit beta type-7"/>
    <property type="match status" value="1"/>
</dbReference>
<comment type="function">
    <text evidence="4">Non-catalytic component of the proteasome.</text>
</comment>
<evidence type="ECO:0000313" key="6">
    <source>
        <dbReference type="Proteomes" id="UP000827284"/>
    </source>
</evidence>
<dbReference type="GO" id="GO:0005737">
    <property type="term" value="C:cytoplasm"/>
    <property type="evidence" value="ECO:0007669"/>
    <property type="project" value="UniProtKB-SubCell"/>
</dbReference>
<dbReference type="GO" id="GO:0051603">
    <property type="term" value="P:proteolysis involved in protein catabolic process"/>
    <property type="evidence" value="ECO:0007669"/>
    <property type="project" value="InterPro"/>
</dbReference>
<dbReference type="OrthoDB" id="10248542at2759"/>
<evidence type="ECO:0000256" key="2">
    <source>
        <dbReference type="ARBA" id="ARBA00022942"/>
    </source>
</evidence>
<comment type="subcellular location">
    <subcellularLocation>
        <location evidence="4">Cytoplasm</location>
    </subcellularLocation>
    <subcellularLocation>
        <location evidence="4">Nucleus</location>
    </subcellularLocation>
</comment>
<dbReference type="Gene3D" id="3.60.20.10">
    <property type="entry name" value="Glutamine Phosphoribosylpyrophosphate, subunit 1, domain 1"/>
    <property type="match status" value="1"/>
</dbReference>
<evidence type="ECO:0000313" key="5">
    <source>
        <dbReference type="EMBL" id="GJJ68281.1"/>
    </source>
</evidence>
<dbReference type="InterPro" id="IPR016295">
    <property type="entry name" value="Proteasome_beta4"/>
</dbReference>
<dbReference type="Proteomes" id="UP000827284">
    <property type="component" value="Unassembled WGS sequence"/>
</dbReference>
<dbReference type="PANTHER" id="PTHR32194:SF6">
    <property type="entry name" value="PROTEASOME SUBUNIT BETA"/>
    <property type="match status" value="1"/>
</dbReference>
<comment type="caution">
    <text evidence="5">The sequence shown here is derived from an EMBL/GenBank/DDBJ whole genome shotgun (WGS) entry which is preliminary data.</text>
</comment>
<dbReference type="InterPro" id="IPR023333">
    <property type="entry name" value="Proteasome_suB-type"/>
</dbReference>